<evidence type="ECO:0000313" key="1">
    <source>
        <dbReference type="EMBL" id="OAD53863.1"/>
    </source>
</evidence>
<dbReference type="Proteomes" id="UP000250275">
    <property type="component" value="Unassembled WGS sequence"/>
</dbReference>
<dbReference type="AlphaFoldDB" id="A0A310SET4"/>
<proteinExistence type="predicted"/>
<dbReference type="InterPro" id="IPR015955">
    <property type="entry name" value="Lactate_DH/Glyco_Ohase_4_C"/>
</dbReference>
<evidence type="ECO:0000313" key="2">
    <source>
        <dbReference type="Proteomes" id="UP000250275"/>
    </source>
</evidence>
<gene>
    <name evidence="1" type="ORF">WN48_08836</name>
</gene>
<dbReference type="OrthoDB" id="1510206at2759"/>
<dbReference type="EMBL" id="KQ765605">
    <property type="protein sequence ID" value="OAD53863.1"/>
    <property type="molecule type" value="Genomic_DNA"/>
</dbReference>
<name>A0A310SET4_9HYME</name>
<reference evidence="1 2" key="1">
    <citation type="submission" date="2015-07" db="EMBL/GenBank/DDBJ databases">
        <title>The genome of Eufriesea mexicana.</title>
        <authorList>
            <person name="Pan H."/>
            <person name="Kapheim K."/>
        </authorList>
    </citation>
    <scope>NUCLEOTIDE SEQUENCE [LARGE SCALE GENOMIC DNA]</scope>
    <source>
        <strain evidence="1">0111107269</strain>
        <tissue evidence="1">Whole body</tissue>
    </source>
</reference>
<protein>
    <submittedName>
        <fullName evidence="1">Uncharacterized protein</fullName>
    </submittedName>
</protein>
<accession>A0A310SET4</accession>
<keyword evidence="2" id="KW-1185">Reference proteome</keyword>
<sequence length="248" mass="28619">MIIGAGRSMCLDLVPQLLMTKELWTTHGIIINLYDQPGCFFKLRRIFRDAGTIENLSMQINEYAPSHMKIIFCSMSIPCFYANVMHELVTKLSNTNIVVASAHYGLELIYTVVNSLGLTQQNFGCPPVWGFLGINHFVDIHHMIQMYNMYHPNKRALNLNKNIVLPFGVQHSELRWFFYMAHDKNPYKDHFKRKALVRYQVGRSEDFPKCRAICDLLKLWYSKKESIGDEIISLGVASNGNIRVVRTL</sequence>
<organism evidence="1 2">
    <name type="scientific">Eufriesea mexicana</name>
    <dbReference type="NCBI Taxonomy" id="516756"/>
    <lineage>
        <taxon>Eukaryota</taxon>
        <taxon>Metazoa</taxon>
        <taxon>Ecdysozoa</taxon>
        <taxon>Arthropoda</taxon>
        <taxon>Hexapoda</taxon>
        <taxon>Insecta</taxon>
        <taxon>Pterygota</taxon>
        <taxon>Neoptera</taxon>
        <taxon>Endopterygota</taxon>
        <taxon>Hymenoptera</taxon>
        <taxon>Apocrita</taxon>
        <taxon>Aculeata</taxon>
        <taxon>Apoidea</taxon>
        <taxon>Anthophila</taxon>
        <taxon>Apidae</taxon>
        <taxon>Eufriesea</taxon>
    </lineage>
</organism>
<dbReference type="Gene3D" id="3.90.110.10">
    <property type="entry name" value="Lactate dehydrogenase/glycoside hydrolase, family 4, C-terminal"/>
    <property type="match status" value="1"/>
</dbReference>
<dbReference type="GO" id="GO:0016616">
    <property type="term" value="F:oxidoreductase activity, acting on the CH-OH group of donors, NAD or NADP as acceptor"/>
    <property type="evidence" value="ECO:0007669"/>
    <property type="project" value="InterPro"/>
</dbReference>